<dbReference type="Proteomes" id="UP001152755">
    <property type="component" value="Unassembled WGS sequence"/>
</dbReference>
<dbReference type="InterPro" id="IPR014457">
    <property type="entry name" value="UCP010260"/>
</dbReference>
<proteinExistence type="predicted"/>
<organism evidence="2 3">
    <name type="scientific">Speluncibacter jeojiensis</name>
    <dbReference type="NCBI Taxonomy" id="2710754"/>
    <lineage>
        <taxon>Bacteria</taxon>
        <taxon>Bacillati</taxon>
        <taxon>Actinomycetota</taxon>
        <taxon>Actinomycetes</taxon>
        <taxon>Mycobacteriales</taxon>
        <taxon>Speluncibacteraceae</taxon>
        <taxon>Speluncibacter</taxon>
    </lineage>
</organism>
<dbReference type="InterPro" id="IPR018960">
    <property type="entry name" value="DUF1990"/>
</dbReference>
<dbReference type="EMBL" id="JANRHA010000001">
    <property type="protein sequence ID" value="MDG3013079.1"/>
    <property type="molecule type" value="Genomic_DNA"/>
</dbReference>
<sequence>MNARRTVEPLASGRVAELRAAPLTYPLIGTERAAPAGHRQFERSARIGHGDENFRRASDLVLSWGLQLGAGLRPRASSPTVEPDAVCELRLGVVPLGLTAPCRVVAVYEDEHARGFAYGTLPGHPESGEELFLVEREPDGGVRLRIRAFSRPATRVARWSGPLGCLGQSLITERYLRAPLELTAD</sequence>
<evidence type="ECO:0000313" key="2">
    <source>
        <dbReference type="EMBL" id="MDG3013079.1"/>
    </source>
</evidence>
<gene>
    <name evidence="2" type="ORF">NVS88_00705</name>
</gene>
<dbReference type="PANTHER" id="PTHR34202:SF1">
    <property type="entry name" value="UPF0548 PROTEIN"/>
    <property type="match status" value="1"/>
</dbReference>
<dbReference type="AlphaFoldDB" id="A0A9X4LXG5"/>
<dbReference type="PANTHER" id="PTHR34202">
    <property type="entry name" value="UPF0548 PROTEIN"/>
    <property type="match status" value="1"/>
</dbReference>
<reference evidence="2" key="1">
    <citation type="submission" date="2022-08" db="EMBL/GenBank/DDBJ databases">
        <title>Genome analysis of Corynebacteriales strain.</title>
        <authorList>
            <person name="Lee S.D."/>
        </authorList>
    </citation>
    <scope>NUCLEOTIDE SEQUENCE</scope>
    <source>
        <strain evidence="2">D3-21</strain>
    </source>
</reference>
<evidence type="ECO:0000259" key="1">
    <source>
        <dbReference type="Pfam" id="PF09348"/>
    </source>
</evidence>
<dbReference type="RefSeq" id="WP_332518911.1">
    <property type="nucleotide sequence ID" value="NZ_JANRHA010000001.1"/>
</dbReference>
<feature type="domain" description="DUF1990" evidence="1">
    <location>
        <begin position="24"/>
        <end position="178"/>
    </location>
</feature>
<keyword evidence="3" id="KW-1185">Reference proteome</keyword>
<accession>A0A9X4LXG5</accession>
<comment type="caution">
    <text evidence="2">The sequence shown here is derived from an EMBL/GenBank/DDBJ whole genome shotgun (WGS) entry which is preliminary data.</text>
</comment>
<protein>
    <submittedName>
        <fullName evidence="2">DUF1990 domain-containing protein</fullName>
    </submittedName>
</protein>
<dbReference type="Pfam" id="PF09348">
    <property type="entry name" value="DUF1990"/>
    <property type="match status" value="1"/>
</dbReference>
<name>A0A9X4LXG5_9ACTN</name>
<evidence type="ECO:0000313" key="3">
    <source>
        <dbReference type="Proteomes" id="UP001152755"/>
    </source>
</evidence>
<dbReference type="PIRSF" id="PIRSF010260">
    <property type="entry name" value="UCP010260"/>
    <property type="match status" value="1"/>
</dbReference>